<dbReference type="Proteomes" id="UP000198901">
    <property type="component" value="Unassembled WGS sequence"/>
</dbReference>
<dbReference type="InterPro" id="IPR000447">
    <property type="entry name" value="G3P_DH_FAD-dep"/>
</dbReference>
<proteinExistence type="inferred from homology"/>
<dbReference type="PROSITE" id="PS00978">
    <property type="entry name" value="FAD_G3PDH_2"/>
    <property type="match status" value="1"/>
</dbReference>
<dbReference type="InterPro" id="IPR031656">
    <property type="entry name" value="DAO_C"/>
</dbReference>
<dbReference type="InterPro" id="IPR006076">
    <property type="entry name" value="FAD-dep_OxRdtase"/>
</dbReference>
<keyword evidence="3 6" id="KW-0285">Flavoprotein</keyword>
<feature type="domain" description="Alpha-glycerophosphate oxidase C-terminal" evidence="8">
    <location>
        <begin position="401"/>
        <end position="515"/>
    </location>
</feature>
<dbReference type="Gene3D" id="1.10.8.870">
    <property type="entry name" value="Alpha-glycerophosphate oxidase, cap domain"/>
    <property type="match status" value="1"/>
</dbReference>
<dbReference type="RefSeq" id="WP_176785491.1">
    <property type="nucleotide sequence ID" value="NZ_FNGS01000003.1"/>
</dbReference>
<feature type="domain" description="FAD dependent oxidoreductase" evidence="7">
    <location>
        <begin position="16"/>
        <end position="342"/>
    </location>
</feature>
<comment type="cofactor">
    <cofactor evidence="1 6">
        <name>FAD</name>
        <dbReference type="ChEBI" id="CHEBI:57692"/>
    </cofactor>
</comment>
<accession>A0A1G9ME51</accession>
<evidence type="ECO:0000259" key="7">
    <source>
        <dbReference type="Pfam" id="PF01266"/>
    </source>
</evidence>
<evidence type="ECO:0000313" key="9">
    <source>
        <dbReference type="EMBL" id="SDL72383.1"/>
    </source>
</evidence>
<name>A0A1G9ME51_9BACT</name>
<keyword evidence="5 6" id="KW-0560">Oxidoreductase</keyword>
<dbReference type="Pfam" id="PF01266">
    <property type="entry name" value="DAO"/>
    <property type="match status" value="1"/>
</dbReference>
<dbReference type="GO" id="GO:0004368">
    <property type="term" value="F:glycerol-3-phosphate dehydrogenase (quinone) activity"/>
    <property type="evidence" value="ECO:0007669"/>
    <property type="project" value="UniProtKB-EC"/>
</dbReference>
<keyword evidence="4" id="KW-0274">FAD</keyword>
<keyword evidence="10" id="KW-1185">Reference proteome</keyword>
<organism evidence="9 10">
    <name type="scientific">Siphonobacter aquaeclarae</name>
    <dbReference type="NCBI Taxonomy" id="563176"/>
    <lineage>
        <taxon>Bacteria</taxon>
        <taxon>Pseudomonadati</taxon>
        <taxon>Bacteroidota</taxon>
        <taxon>Cytophagia</taxon>
        <taxon>Cytophagales</taxon>
        <taxon>Cytophagaceae</taxon>
        <taxon>Siphonobacter</taxon>
    </lineage>
</organism>
<dbReference type="PRINTS" id="PR01001">
    <property type="entry name" value="FADG3PDH"/>
</dbReference>
<evidence type="ECO:0000256" key="3">
    <source>
        <dbReference type="ARBA" id="ARBA00022630"/>
    </source>
</evidence>
<dbReference type="InterPro" id="IPR038299">
    <property type="entry name" value="DAO_C_sf"/>
</dbReference>
<evidence type="ECO:0000313" key="10">
    <source>
        <dbReference type="Proteomes" id="UP000198901"/>
    </source>
</evidence>
<gene>
    <name evidence="9" type="ORF">SAMN04488090_1561</name>
</gene>
<dbReference type="STRING" id="563176.SAMN04488090_1561"/>
<evidence type="ECO:0000256" key="5">
    <source>
        <dbReference type="ARBA" id="ARBA00023002"/>
    </source>
</evidence>
<evidence type="ECO:0000256" key="6">
    <source>
        <dbReference type="RuleBase" id="RU361217"/>
    </source>
</evidence>
<dbReference type="GO" id="GO:0006072">
    <property type="term" value="P:glycerol-3-phosphate metabolic process"/>
    <property type="evidence" value="ECO:0007669"/>
    <property type="project" value="UniProtKB-UniRule"/>
</dbReference>
<dbReference type="InterPro" id="IPR036188">
    <property type="entry name" value="FAD/NAD-bd_sf"/>
</dbReference>
<comment type="similarity">
    <text evidence="2 6">Belongs to the FAD-dependent glycerol-3-phosphate dehydrogenase family.</text>
</comment>
<evidence type="ECO:0000259" key="8">
    <source>
        <dbReference type="Pfam" id="PF16901"/>
    </source>
</evidence>
<dbReference type="PANTHER" id="PTHR11985">
    <property type="entry name" value="GLYCEROL-3-PHOSPHATE DEHYDROGENASE"/>
    <property type="match status" value="1"/>
</dbReference>
<dbReference type="EMBL" id="FNGS01000003">
    <property type="protein sequence ID" value="SDL72383.1"/>
    <property type="molecule type" value="Genomic_DNA"/>
</dbReference>
<dbReference type="EC" id="1.1.5.3" evidence="6"/>
<reference evidence="9 10" key="1">
    <citation type="submission" date="2016-10" db="EMBL/GenBank/DDBJ databases">
        <authorList>
            <person name="de Groot N.N."/>
        </authorList>
    </citation>
    <scope>NUCLEOTIDE SEQUENCE [LARGE SCALE GENOMIC DNA]</scope>
    <source>
        <strain evidence="9 10">DSM 21668</strain>
    </source>
</reference>
<evidence type="ECO:0000256" key="4">
    <source>
        <dbReference type="ARBA" id="ARBA00022827"/>
    </source>
</evidence>
<dbReference type="PROSITE" id="PS00977">
    <property type="entry name" value="FAD_G3PDH_1"/>
    <property type="match status" value="1"/>
</dbReference>
<evidence type="ECO:0000256" key="1">
    <source>
        <dbReference type="ARBA" id="ARBA00001974"/>
    </source>
</evidence>
<dbReference type="PANTHER" id="PTHR11985:SF15">
    <property type="entry name" value="GLYCEROL-3-PHOSPHATE DEHYDROGENASE, MITOCHONDRIAL"/>
    <property type="match status" value="1"/>
</dbReference>
<dbReference type="Gene3D" id="3.30.9.10">
    <property type="entry name" value="D-Amino Acid Oxidase, subunit A, domain 2"/>
    <property type="match status" value="1"/>
</dbReference>
<dbReference type="AlphaFoldDB" id="A0A1G9ME51"/>
<dbReference type="SUPFAM" id="SSF51905">
    <property type="entry name" value="FAD/NAD(P)-binding domain"/>
    <property type="match status" value="1"/>
</dbReference>
<comment type="catalytic activity">
    <reaction evidence="6">
        <text>a quinone + sn-glycerol 3-phosphate = dihydroxyacetone phosphate + a quinol</text>
        <dbReference type="Rhea" id="RHEA:18977"/>
        <dbReference type="ChEBI" id="CHEBI:24646"/>
        <dbReference type="ChEBI" id="CHEBI:57597"/>
        <dbReference type="ChEBI" id="CHEBI:57642"/>
        <dbReference type="ChEBI" id="CHEBI:132124"/>
        <dbReference type="EC" id="1.1.5.3"/>
    </reaction>
</comment>
<evidence type="ECO:0000256" key="2">
    <source>
        <dbReference type="ARBA" id="ARBA00007330"/>
    </source>
</evidence>
<dbReference type="PROSITE" id="PS51257">
    <property type="entry name" value="PROKAR_LIPOPROTEIN"/>
    <property type="match status" value="1"/>
</dbReference>
<protein>
    <recommendedName>
        <fullName evidence="6">Glycerol-3-phosphate dehydrogenase</fullName>
        <ecNumber evidence="6">1.1.5.3</ecNumber>
    </recommendedName>
</protein>
<dbReference type="Gene3D" id="3.50.50.60">
    <property type="entry name" value="FAD/NAD(P)-binding domain"/>
    <property type="match status" value="1"/>
</dbReference>
<dbReference type="Pfam" id="PF16901">
    <property type="entry name" value="DAO_C"/>
    <property type="match status" value="1"/>
</dbReference>
<sequence>MDRQRNLDQLSGQSFDLCIIGGGATGAGCALDAALRGLKVCLIEKEDFAAQTSSKSTKLIHGGVRYLEQAVKQLSREQFHMVRKALRERKTLLRNAPHLTRPLPLLTPCHNWFEGVYYSIGLKMYDWLAGSRNLSPSRWLSKKQVLELIPQLQTQGLHSAVMYYDGQLDDARFCLALIRSAAREGAVVLNHTEALDFGRSKFGKLKSVEVRDRLSGKTYEIQAKVFVNATGPFADHIREMANPKMRPRMRVSRGSHIVLKKSHLPGDTAILVPKTDDGRVLFLIPWQEQVLVGTTDLEDQLSETPMPTEDETKYLIGYVNRYLSTPITEADVRAGFTGQRPLIEAIFAKDTKSLVRDHEVEQDDKSKLISILGGKWTTYRLMASDTIDAVCEQLKISDQECRTENHILIGGEKYSPALESELTRTYGFDSDIARHLLHKYGSEALEVAALTRENSAWKARLADGHPFIQAQVIFAARKEMACSPEDILYRRLGLGLMDAAAAEQAYPVITRLLTEA</sequence>
<dbReference type="GO" id="GO:0009331">
    <property type="term" value="C:glycerol-3-phosphate dehydrogenase (FAD) complex"/>
    <property type="evidence" value="ECO:0007669"/>
    <property type="project" value="UniProtKB-UniRule"/>
</dbReference>